<dbReference type="EMBL" id="NEDP02003256">
    <property type="protein sequence ID" value="OWF49082.1"/>
    <property type="molecule type" value="Genomic_DNA"/>
</dbReference>
<name>A0A210QK03_MIZYE</name>
<protein>
    <submittedName>
        <fullName evidence="3">Uncharacterized protein</fullName>
    </submittedName>
</protein>
<evidence type="ECO:0000256" key="1">
    <source>
        <dbReference type="SAM" id="MobiDB-lite"/>
    </source>
</evidence>
<feature type="region of interest" description="Disordered" evidence="1">
    <location>
        <begin position="62"/>
        <end position="104"/>
    </location>
</feature>
<keyword evidence="2" id="KW-0812">Transmembrane</keyword>
<dbReference type="OrthoDB" id="6160431at2759"/>
<proteinExistence type="predicted"/>
<keyword evidence="2" id="KW-1133">Transmembrane helix</keyword>
<evidence type="ECO:0000313" key="4">
    <source>
        <dbReference type="Proteomes" id="UP000242188"/>
    </source>
</evidence>
<evidence type="ECO:0000256" key="2">
    <source>
        <dbReference type="SAM" id="Phobius"/>
    </source>
</evidence>
<organism evidence="3 4">
    <name type="scientific">Mizuhopecten yessoensis</name>
    <name type="common">Japanese scallop</name>
    <name type="synonym">Patinopecten yessoensis</name>
    <dbReference type="NCBI Taxonomy" id="6573"/>
    <lineage>
        <taxon>Eukaryota</taxon>
        <taxon>Metazoa</taxon>
        <taxon>Spiralia</taxon>
        <taxon>Lophotrochozoa</taxon>
        <taxon>Mollusca</taxon>
        <taxon>Bivalvia</taxon>
        <taxon>Autobranchia</taxon>
        <taxon>Pteriomorphia</taxon>
        <taxon>Pectinida</taxon>
        <taxon>Pectinoidea</taxon>
        <taxon>Pectinidae</taxon>
        <taxon>Mizuhopecten</taxon>
    </lineage>
</organism>
<feature type="transmembrane region" description="Helical" evidence="2">
    <location>
        <begin position="22"/>
        <end position="45"/>
    </location>
</feature>
<sequence length="147" mass="16929">MHTIHTAMSLFNLDDDSKSEGLTIGLTVVGVLVFILAAIGCTYMYRTKRMFRMCDFWNRKRRRRLSSGSSQRALEDDGTSIDIPGSRREANLFSIDDEEPNRDNDDGYFYDEVFERSAFVDAKTNAALKELYVTGEVPDLDFKEQRY</sequence>
<dbReference type="AlphaFoldDB" id="A0A210QK03"/>
<gene>
    <name evidence="3" type="ORF">KP79_PYT20658</name>
</gene>
<evidence type="ECO:0000313" key="3">
    <source>
        <dbReference type="EMBL" id="OWF49082.1"/>
    </source>
</evidence>
<keyword evidence="4" id="KW-1185">Reference proteome</keyword>
<reference evidence="3 4" key="1">
    <citation type="journal article" date="2017" name="Nat. Ecol. Evol.">
        <title>Scallop genome provides insights into evolution of bilaterian karyotype and development.</title>
        <authorList>
            <person name="Wang S."/>
            <person name="Zhang J."/>
            <person name="Jiao W."/>
            <person name="Li J."/>
            <person name="Xun X."/>
            <person name="Sun Y."/>
            <person name="Guo X."/>
            <person name="Huan P."/>
            <person name="Dong B."/>
            <person name="Zhang L."/>
            <person name="Hu X."/>
            <person name="Sun X."/>
            <person name="Wang J."/>
            <person name="Zhao C."/>
            <person name="Wang Y."/>
            <person name="Wang D."/>
            <person name="Huang X."/>
            <person name="Wang R."/>
            <person name="Lv J."/>
            <person name="Li Y."/>
            <person name="Zhang Z."/>
            <person name="Liu B."/>
            <person name="Lu W."/>
            <person name="Hui Y."/>
            <person name="Liang J."/>
            <person name="Zhou Z."/>
            <person name="Hou R."/>
            <person name="Li X."/>
            <person name="Liu Y."/>
            <person name="Li H."/>
            <person name="Ning X."/>
            <person name="Lin Y."/>
            <person name="Zhao L."/>
            <person name="Xing Q."/>
            <person name="Dou J."/>
            <person name="Li Y."/>
            <person name="Mao J."/>
            <person name="Guo H."/>
            <person name="Dou H."/>
            <person name="Li T."/>
            <person name="Mu C."/>
            <person name="Jiang W."/>
            <person name="Fu Q."/>
            <person name="Fu X."/>
            <person name="Miao Y."/>
            <person name="Liu J."/>
            <person name="Yu Q."/>
            <person name="Li R."/>
            <person name="Liao H."/>
            <person name="Li X."/>
            <person name="Kong Y."/>
            <person name="Jiang Z."/>
            <person name="Chourrout D."/>
            <person name="Li R."/>
            <person name="Bao Z."/>
        </authorList>
    </citation>
    <scope>NUCLEOTIDE SEQUENCE [LARGE SCALE GENOMIC DNA]</scope>
    <source>
        <strain evidence="3 4">PY_sf001</strain>
    </source>
</reference>
<dbReference type="Proteomes" id="UP000242188">
    <property type="component" value="Unassembled WGS sequence"/>
</dbReference>
<accession>A0A210QK03</accession>
<keyword evidence="2" id="KW-0472">Membrane</keyword>
<comment type="caution">
    <text evidence="3">The sequence shown here is derived from an EMBL/GenBank/DDBJ whole genome shotgun (WGS) entry which is preliminary data.</text>
</comment>